<proteinExistence type="inferred from homology"/>
<dbReference type="AlphaFoldDB" id="A0AA88I272"/>
<name>A0AA88I272_ARTSF</name>
<evidence type="ECO:0008006" key="11">
    <source>
        <dbReference type="Google" id="ProtNLM"/>
    </source>
</evidence>
<evidence type="ECO:0000256" key="5">
    <source>
        <dbReference type="ARBA" id="ARBA00023242"/>
    </source>
</evidence>
<evidence type="ECO:0000259" key="7">
    <source>
        <dbReference type="Pfam" id="PF05179"/>
    </source>
</evidence>
<evidence type="ECO:0000256" key="2">
    <source>
        <dbReference type="ARBA" id="ARBA00010427"/>
    </source>
</evidence>
<keyword evidence="10" id="KW-1185">Reference proteome</keyword>
<dbReference type="GO" id="GO:0016593">
    <property type="term" value="C:Cdc73/Paf1 complex"/>
    <property type="evidence" value="ECO:0007669"/>
    <property type="project" value="InterPro"/>
</dbReference>
<evidence type="ECO:0000259" key="8">
    <source>
        <dbReference type="Pfam" id="PF16050"/>
    </source>
</evidence>
<dbReference type="Proteomes" id="UP001187531">
    <property type="component" value="Unassembled WGS sequence"/>
</dbReference>
<dbReference type="GO" id="GO:0032968">
    <property type="term" value="P:positive regulation of transcription elongation by RNA polymerase II"/>
    <property type="evidence" value="ECO:0007669"/>
    <property type="project" value="TreeGrafter"/>
</dbReference>
<dbReference type="InterPro" id="IPR031336">
    <property type="entry name" value="CDC73_C"/>
</dbReference>
<dbReference type="EMBL" id="JAVRJZ010000009">
    <property type="protein sequence ID" value="KAK2718704.1"/>
    <property type="molecule type" value="Genomic_DNA"/>
</dbReference>
<gene>
    <name evidence="9" type="ORF">QYM36_005886</name>
</gene>
<keyword evidence="4" id="KW-0804">Transcription</keyword>
<keyword evidence="3" id="KW-0805">Transcription regulation</keyword>
<dbReference type="Pfam" id="PF16050">
    <property type="entry name" value="CDC73_N"/>
    <property type="match status" value="1"/>
</dbReference>
<evidence type="ECO:0000256" key="3">
    <source>
        <dbReference type="ARBA" id="ARBA00023015"/>
    </source>
</evidence>
<dbReference type="InterPro" id="IPR007852">
    <property type="entry name" value="Cdc73/Parafibromin"/>
</dbReference>
<dbReference type="FunFam" id="3.40.50.11990:FF:000002">
    <property type="entry name" value="protein CDC73 homolog"/>
    <property type="match status" value="1"/>
</dbReference>
<reference evidence="9" key="1">
    <citation type="submission" date="2023-07" db="EMBL/GenBank/DDBJ databases">
        <title>Chromosome-level genome assembly of Artemia franciscana.</title>
        <authorList>
            <person name="Jo E."/>
        </authorList>
    </citation>
    <scope>NUCLEOTIDE SEQUENCE</scope>
    <source>
        <tissue evidence="9">Whole body</tissue>
    </source>
</reference>
<feature type="region of interest" description="Disordered" evidence="6">
    <location>
        <begin position="326"/>
        <end position="357"/>
    </location>
</feature>
<dbReference type="GO" id="GO:0006368">
    <property type="term" value="P:transcription elongation by RNA polymerase II"/>
    <property type="evidence" value="ECO:0007669"/>
    <property type="project" value="InterPro"/>
</dbReference>
<comment type="subcellular location">
    <subcellularLocation>
        <location evidence="1">Nucleus</location>
    </subcellularLocation>
</comment>
<dbReference type="GO" id="GO:0000993">
    <property type="term" value="F:RNA polymerase II complex binding"/>
    <property type="evidence" value="ECO:0007669"/>
    <property type="project" value="TreeGrafter"/>
</dbReference>
<dbReference type="PANTHER" id="PTHR12466:SF8">
    <property type="entry name" value="PARAFIBROMIN"/>
    <property type="match status" value="1"/>
</dbReference>
<comment type="similarity">
    <text evidence="2">Belongs to the CDC73 family.</text>
</comment>
<feature type="domain" description="Cell division control protein 73 C-terminal" evidence="7">
    <location>
        <begin position="355"/>
        <end position="507"/>
    </location>
</feature>
<dbReference type="InterPro" id="IPR032041">
    <property type="entry name" value="Cdc73_N"/>
</dbReference>
<keyword evidence="5" id="KW-0539">Nucleus</keyword>
<sequence length="517" mass="58369">MADPLSLLRQYNVNKKEIVERDNQIIFGEFSSPKTVKTNYIVWGSGKDNAPKQYYTLECLLYLLKNIHLQHPTYVRQAAAENIPVVVRPDRKDLLAYLNGETTTSASIDKSAPLEIPIQVKRTAGSILSSLRDDESGETLAKRPRFEDDAVQKVKDQLAAKLDAPKDASVSIDRSLSEALSIEKLAAIKAKVLANKRKTIRIGDDVESSGIRGMLDDVDLTKDILSRERQWRTRTTVLQGPPAKTFSKNIFNILQALKAKEDGRMKPPHPVAPLAGIPTTPRMQSQPASYSRYHQESFRVDKETEGFKIDTMGSYHGMNFKTVTEGSQARRGMMPPRSSNPPKAPQQQQPQKRVSKTPIIVVPSVKSLITMLNAKDILQDLKFISSEDKRAAGAKKESDLLIQRRKESNLTVPYRVTDNPQKLSPAEWDRVVAVFVQGQTWQFKGWPWNGDPTSIFVHVKAFHIKFDDMPLDANVGKWAVTLINLSRNKRHLDRAAMLDFWEALDKHILKNKPSLRF</sequence>
<dbReference type="Gene3D" id="3.40.50.11990">
    <property type="entry name" value="RNA polymerase II accessory factor, Cdc73 C-terminal domain"/>
    <property type="match status" value="1"/>
</dbReference>
<evidence type="ECO:0000256" key="6">
    <source>
        <dbReference type="SAM" id="MobiDB-lite"/>
    </source>
</evidence>
<protein>
    <recommendedName>
        <fullName evidence="11">Parafibromin</fullName>
    </recommendedName>
</protein>
<dbReference type="InterPro" id="IPR038103">
    <property type="entry name" value="CDC73_C_sf"/>
</dbReference>
<organism evidence="9 10">
    <name type="scientific">Artemia franciscana</name>
    <name type="common">Brine shrimp</name>
    <name type="synonym">Artemia sanfranciscana</name>
    <dbReference type="NCBI Taxonomy" id="6661"/>
    <lineage>
        <taxon>Eukaryota</taxon>
        <taxon>Metazoa</taxon>
        <taxon>Ecdysozoa</taxon>
        <taxon>Arthropoda</taxon>
        <taxon>Crustacea</taxon>
        <taxon>Branchiopoda</taxon>
        <taxon>Anostraca</taxon>
        <taxon>Artemiidae</taxon>
        <taxon>Artemia</taxon>
    </lineage>
</organism>
<feature type="region of interest" description="Disordered" evidence="6">
    <location>
        <begin position="271"/>
        <end position="296"/>
    </location>
</feature>
<evidence type="ECO:0000256" key="4">
    <source>
        <dbReference type="ARBA" id="ARBA00023163"/>
    </source>
</evidence>
<dbReference type="Pfam" id="PF05179">
    <property type="entry name" value="CDC73_C"/>
    <property type="match status" value="1"/>
</dbReference>
<comment type="caution">
    <text evidence="9">The sequence shown here is derived from an EMBL/GenBank/DDBJ whole genome shotgun (WGS) entry which is preliminary data.</text>
</comment>
<feature type="domain" description="Paf1 complex subunit Cdc73 N-terminal" evidence="8">
    <location>
        <begin position="1"/>
        <end position="296"/>
    </location>
</feature>
<dbReference type="PANTHER" id="PTHR12466">
    <property type="entry name" value="CDC73 DOMAIN PROTEIN"/>
    <property type="match status" value="1"/>
</dbReference>
<accession>A0AA88I272</accession>
<evidence type="ECO:0000256" key="1">
    <source>
        <dbReference type="ARBA" id="ARBA00004123"/>
    </source>
</evidence>
<evidence type="ECO:0000313" key="10">
    <source>
        <dbReference type="Proteomes" id="UP001187531"/>
    </source>
</evidence>
<evidence type="ECO:0000313" key="9">
    <source>
        <dbReference type="EMBL" id="KAK2718704.1"/>
    </source>
</evidence>